<dbReference type="InterPro" id="IPR007395">
    <property type="entry name" value="Zn_peptidase_2"/>
</dbReference>
<comment type="caution">
    <text evidence="2">The sequence shown here is derived from an EMBL/GenBank/DDBJ whole genome shotgun (WGS) entry which is preliminary data.</text>
</comment>
<evidence type="ECO:0000313" key="3">
    <source>
        <dbReference type="Proteomes" id="UP000475385"/>
    </source>
</evidence>
<dbReference type="RefSeq" id="WP_164697345.1">
    <property type="nucleotide sequence ID" value="NZ_JAAIKB010000015.1"/>
</dbReference>
<feature type="transmembrane region" description="Helical" evidence="1">
    <location>
        <begin position="115"/>
        <end position="138"/>
    </location>
</feature>
<keyword evidence="3" id="KW-1185">Reference proteome</keyword>
<feature type="transmembrane region" description="Helical" evidence="1">
    <location>
        <begin position="204"/>
        <end position="224"/>
    </location>
</feature>
<gene>
    <name evidence="2" type="ORF">G3576_25650</name>
</gene>
<protein>
    <submittedName>
        <fullName evidence="2">Zinc metallopeptidase</fullName>
    </submittedName>
</protein>
<organism evidence="2 3">
    <name type="scientific">Falsiroseomonas algicola</name>
    <dbReference type="NCBI Taxonomy" id="2716930"/>
    <lineage>
        <taxon>Bacteria</taxon>
        <taxon>Pseudomonadati</taxon>
        <taxon>Pseudomonadota</taxon>
        <taxon>Alphaproteobacteria</taxon>
        <taxon>Acetobacterales</taxon>
        <taxon>Roseomonadaceae</taxon>
        <taxon>Falsiroseomonas</taxon>
    </lineage>
</organism>
<feature type="transmembrane region" description="Helical" evidence="1">
    <location>
        <begin position="145"/>
        <end position="164"/>
    </location>
</feature>
<dbReference type="PANTHER" id="PTHR36434:SF1">
    <property type="entry name" value="MEMBRANE PROTEASE YUGP-RELATED"/>
    <property type="match status" value="1"/>
</dbReference>
<keyword evidence="1" id="KW-0472">Membrane</keyword>
<keyword evidence="1" id="KW-0812">Transmembrane</keyword>
<name>A0A6M1LTR3_9PROT</name>
<evidence type="ECO:0000313" key="2">
    <source>
        <dbReference type="EMBL" id="NGM23423.1"/>
    </source>
</evidence>
<dbReference type="EMBL" id="JAAIKB010000015">
    <property type="protein sequence ID" value="NGM23423.1"/>
    <property type="molecule type" value="Genomic_DNA"/>
</dbReference>
<proteinExistence type="predicted"/>
<dbReference type="Proteomes" id="UP000475385">
    <property type="component" value="Unassembled WGS sequence"/>
</dbReference>
<dbReference type="AlphaFoldDB" id="A0A6M1LTR3"/>
<keyword evidence="1" id="KW-1133">Transmembrane helix</keyword>
<evidence type="ECO:0000256" key="1">
    <source>
        <dbReference type="SAM" id="Phobius"/>
    </source>
</evidence>
<reference evidence="2 3" key="1">
    <citation type="submission" date="2020-03" db="EMBL/GenBank/DDBJ databases">
        <title>Roseomonas stagni sp. nov., isolated from pond water in Japan.</title>
        <authorList>
            <person name="Furuhata K."/>
            <person name="Miyamoto H."/>
            <person name="Goto K."/>
        </authorList>
    </citation>
    <scope>NUCLEOTIDE SEQUENCE [LARGE SCALE GENOMIC DNA]</scope>
    <source>
        <strain evidence="2 3">PeD5</strain>
    </source>
</reference>
<dbReference type="PANTHER" id="PTHR36434">
    <property type="entry name" value="MEMBRANE PROTEASE YUGP-RELATED"/>
    <property type="match status" value="1"/>
</dbReference>
<dbReference type="Pfam" id="PF04298">
    <property type="entry name" value="Zn_peptidase_2"/>
    <property type="match status" value="1"/>
</dbReference>
<accession>A0A6M1LTR3</accession>
<sequence length="226" mass="24462">MAILIILAGVLLLALIFGPQLWIRHVLSRAQADRPDLPGTGAELARHLLDEAGLHSVRVEETPDGDHYDPDARVVRLTPPHHAGRSIAAVAVATHEVAHAVQHARGEPGFLRRQALVLAIAPIFRVAQLVMATIPLVLIFVHSPAFIALQLGAIIALLSLRVLIHAVTLPVELDASFNKALPVLRAGNYLAPADMPQATRVLRAAAFTYVAAALVTLLDVLRWFRR</sequence>